<gene>
    <name evidence="2" type="ORF">QBC34DRAFT_460256</name>
</gene>
<reference evidence="2" key="1">
    <citation type="journal article" date="2023" name="Mol. Phylogenet. Evol.">
        <title>Genome-scale phylogeny and comparative genomics of the fungal order Sordariales.</title>
        <authorList>
            <person name="Hensen N."/>
            <person name="Bonometti L."/>
            <person name="Westerberg I."/>
            <person name="Brannstrom I.O."/>
            <person name="Guillou S."/>
            <person name="Cros-Aarteil S."/>
            <person name="Calhoun S."/>
            <person name="Haridas S."/>
            <person name="Kuo A."/>
            <person name="Mondo S."/>
            <person name="Pangilinan J."/>
            <person name="Riley R."/>
            <person name="LaButti K."/>
            <person name="Andreopoulos B."/>
            <person name="Lipzen A."/>
            <person name="Chen C."/>
            <person name="Yan M."/>
            <person name="Daum C."/>
            <person name="Ng V."/>
            <person name="Clum A."/>
            <person name="Steindorff A."/>
            <person name="Ohm R.A."/>
            <person name="Martin F."/>
            <person name="Silar P."/>
            <person name="Natvig D.O."/>
            <person name="Lalanne C."/>
            <person name="Gautier V."/>
            <person name="Ament-Velasquez S.L."/>
            <person name="Kruys A."/>
            <person name="Hutchinson M.I."/>
            <person name="Powell A.J."/>
            <person name="Barry K."/>
            <person name="Miller A.N."/>
            <person name="Grigoriev I.V."/>
            <person name="Debuchy R."/>
            <person name="Gladieux P."/>
            <person name="Hiltunen Thoren M."/>
            <person name="Johannesson H."/>
        </authorList>
    </citation>
    <scope>NUCLEOTIDE SEQUENCE</scope>
    <source>
        <strain evidence="2">PSN243</strain>
    </source>
</reference>
<evidence type="ECO:0000313" key="2">
    <source>
        <dbReference type="EMBL" id="KAK4455349.1"/>
    </source>
</evidence>
<evidence type="ECO:0000256" key="1">
    <source>
        <dbReference type="SAM" id="Coils"/>
    </source>
</evidence>
<keyword evidence="3" id="KW-1185">Reference proteome</keyword>
<dbReference type="EMBL" id="MU865914">
    <property type="protein sequence ID" value="KAK4455349.1"/>
    <property type="molecule type" value="Genomic_DNA"/>
</dbReference>
<keyword evidence="1" id="KW-0175">Coiled coil</keyword>
<dbReference type="AlphaFoldDB" id="A0AAV9H5X5"/>
<comment type="caution">
    <text evidence="2">The sequence shown here is derived from an EMBL/GenBank/DDBJ whole genome shotgun (WGS) entry which is preliminary data.</text>
</comment>
<name>A0AAV9H5X5_9PEZI</name>
<accession>A0AAV9H5X5</accession>
<organism evidence="2 3">
    <name type="scientific">Podospora aff. communis PSN243</name>
    <dbReference type="NCBI Taxonomy" id="3040156"/>
    <lineage>
        <taxon>Eukaryota</taxon>
        <taxon>Fungi</taxon>
        <taxon>Dikarya</taxon>
        <taxon>Ascomycota</taxon>
        <taxon>Pezizomycotina</taxon>
        <taxon>Sordariomycetes</taxon>
        <taxon>Sordariomycetidae</taxon>
        <taxon>Sordariales</taxon>
        <taxon>Podosporaceae</taxon>
        <taxon>Podospora</taxon>
    </lineage>
</organism>
<proteinExistence type="predicted"/>
<reference evidence="2" key="2">
    <citation type="submission" date="2023-05" db="EMBL/GenBank/DDBJ databases">
        <authorList>
            <consortium name="Lawrence Berkeley National Laboratory"/>
            <person name="Steindorff A."/>
            <person name="Hensen N."/>
            <person name="Bonometti L."/>
            <person name="Westerberg I."/>
            <person name="Brannstrom I.O."/>
            <person name="Guillou S."/>
            <person name="Cros-Aarteil S."/>
            <person name="Calhoun S."/>
            <person name="Haridas S."/>
            <person name="Kuo A."/>
            <person name="Mondo S."/>
            <person name="Pangilinan J."/>
            <person name="Riley R."/>
            <person name="Labutti K."/>
            <person name="Andreopoulos B."/>
            <person name="Lipzen A."/>
            <person name="Chen C."/>
            <person name="Yanf M."/>
            <person name="Daum C."/>
            <person name="Ng V."/>
            <person name="Clum A."/>
            <person name="Ohm R."/>
            <person name="Martin F."/>
            <person name="Silar P."/>
            <person name="Natvig D."/>
            <person name="Lalanne C."/>
            <person name="Gautier V."/>
            <person name="Ament-Velasquez S.L."/>
            <person name="Kruys A."/>
            <person name="Hutchinson M.I."/>
            <person name="Powell A.J."/>
            <person name="Barry K."/>
            <person name="Miller A.N."/>
            <person name="Grigoriev I.V."/>
            <person name="Debuchy R."/>
            <person name="Gladieux P."/>
            <person name="Thoren M.H."/>
            <person name="Johannesson H."/>
        </authorList>
    </citation>
    <scope>NUCLEOTIDE SEQUENCE</scope>
    <source>
        <strain evidence="2">PSN243</strain>
    </source>
</reference>
<dbReference type="Proteomes" id="UP001321760">
    <property type="component" value="Unassembled WGS sequence"/>
</dbReference>
<feature type="coiled-coil region" evidence="1">
    <location>
        <begin position="247"/>
        <end position="281"/>
    </location>
</feature>
<protein>
    <submittedName>
        <fullName evidence="2">Uncharacterized protein</fullName>
    </submittedName>
</protein>
<sequence length="302" mass="32701">MEQRSALWDPHVVLGLRAAGASATEILCVGTTSASDVQSSCRCSRVLSLSDTDTANRLLAEMVLQMPDQVDHNTLLQLAEACLCPTDPNPHRGSQEAAVIYRWTEMLSAEACVLRAPTSPLTPRPWRAKKMPKARVTTDLTIHIDPPKTSVRFPTPTPMTPEELDGFVRASKPATTSSGQKGPSPIDTTVVVTATRHGHPELPLTPPDSANSVKTHIFLNGASDCQRSPLSFSPASSHSGSEIAKLLAESQAQTRELVKEVSALRGEVAGCREEMQRLRGELVTFNGHSDGYKVAGRKRRHE</sequence>
<evidence type="ECO:0000313" key="3">
    <source>
        <dbReference type="Proteomes" id="UP001321760"/>
    </source>
</evidence>